<sequence>MPRCHHEAFAKLNKDKRIRFYYHTRRQILVSSRHQILVFVQASRHRLRPDIVDSPSDPSILRQILQFKRLAVVVFV</sequence>
<accession>A0A5P1EUE1</accession>
<evidence type="ECO:0000313" key="1">
    <source>
        <dbReference type="EMBL" id="ONK69424.1"/>
    </source>
</evidence>
<dbReference type="Gramene" id="ONK69424">
    <property type="protein sequence ID" value="ONK69424"/>
    <property type="gene ID" value="A4U43_C05F22750"/>
</dbReference>
<dbReference type="EMBL" id="CM007385">
    <property type="protein sequence ID" value="ONK69424.1"/>
    <property type="molecule type" value="Genomic_DNA"/>
</dbReference>
<evidence type="ECO:0000313" key="2">
    <source>
        <dbReference type="Proteomes" id="UP000243459"/>
    </source>
</evidence>
<dbReference type="AlphaFoldDB" id="A0A5P1EUE1"/>
<proteinExistence type="predicted"/>
<gene>
    <name evidence="1" type="ORF">A4U43_C05F22750</name>
</gene>
<protein>
    <submittedName>
        <fullName evidence="1">Uncharacterized protein</fullName>
    </submittedName>
</protein>
<name>A0A5P1EUE1_ASPOF</name>
<keyword evidence="2" id="KW-1185">Reference proteome</keyword>
<reference evidence="2" key="1">
    <citation type="journal article" date="2017" name="Nat. Commun.">
        <title>The asparagus genome sheds light on the origin and evolution of a young Y chromosome.</title>
        <authorList>
            <person name="Harkess A."/>
            <person name="Zhou J."/>
            <person name="Xu C."/>
            <person name="Bowers J.E."/>
            <person name="Van der Hulst R."/>
            <person name="Ayyampalayam S."/>
            <person name="Mercati F."/>
            <person name="Riccardi P."/>
            <person name="McKain M.R."/>
            <person name="Kakrana A."/>
            <person name="Tang H."/>
            <person name="Ray J."/>
            <person name="Groenendijk J."/>
            <person name="Arikit S."/>
            <person name="Mathioni S.M."/>
            <person name="Nakano M."/>
            <person name="Shan H."/>
            <person name="Telgmann-Rauber A."/>
            <person name="Kanno A."/>
            <person name="Yue Z."/>
            <person name="Chen H."/>
            <person name="Li W."/>
            <person name="Chen Y."/>
            <person name="Xu X."/>
            <person name="Zhang Y."/>
            <person name="Luo S."/>
            <person name="Chen H."/>
            <person name="Gao J."/>
            <person name="Mao Z."/>
            <person name="Pires J.C."/>
            <person name="Luo M."/>
            <person name="Kudrna D."/>
            <person name="Wing R.A."/>
            <person name="Meyers B.C."/>
            <person name="Yi K."/>
            <person name="Kong H."/>
            <person name="Lavrijsen P."/>
            <person name="Sunseri F."/>
            <person name="Falavigna A."/>
            <person name="Ye Y."/>
            <person name="Leebens-Mack J.H."/>
            <person name="Chen G."/>
        </authorList>
    </citation>
    <scope>NUCLEOTIDE SEQUENCE [LARGE SCALE GENOMIC DNA]</scope>
    <source>
        <strain evidence="2">cv. DH0086</strain>
    </source>
</reference>
<organism evidence="1 2">
    <name type="scientific">Asparagus officinalis</name>
    <name type="common">Garden asparagus</name>
    <dbReference type="NCBI Taxonomy" id="4686"/>
    <lineage>
        <taxon>Eukaryota</taxon>
        <taxon>Viridiplantae</taxon>
        <taxon>Streptophyta</taxon>
        <taxon>Embryophyta</taxon>
        <taxon>Tracheophyta</taxon>
        <taxon>Spermatophyta</taxon>
        <taxon>Magnoliopsida</taxon>
        <taxon>Liliopsida</taxon>
        <taxon>Asparagales</taxon>
        <taxon>Asparagaceae</taxon>
        <taxon>Asparagoideae</taxon>
        <taxon>Asparagus</taxon>
    </lineage>
</organism>
<dbReference type="Proteomes" id="UP000243459">
    <property type="component" value="Chromosome 5"/>
</dbReference>